<evidence type="ECO:0000256" key="1">
    <source>
        <dbReference type="ARBA" id="ARBA00004196"/>
    </source>
</evidence>
<evidence type="ECO:0000313" key="8">
    <source>
        <dbReference type="EMBL" id="BCZ81774.1"/>
    </source>
</evidence>
<keyword evidence="2 6" id="KW-0349">Heme</keyword>
<evidence type="ECO:0000259" key="7">
    <source>
        <dbReference type="PROSITE" id="PS51007"/>
    </source>
</evidence>
<dbReference type="InterPro" id="IPR051395">
    <property type="entry name" value="Cytochrome_c_Peroxidase/MauG"/>
</dbReference>
<comment type="subcellular location">
    <subcellularLocation>
        <location evidence="1">Cell envelope</location>
    </subcellularLocation>
</comment>
<organism evidence="8 9">
    <name type="scientific">Paraburkholderia terrae</name>
    <dbReference type="NCBI Taxonomy" id="311230"/>
    <lineage>
        <taxon>Bacteria</taxon>
        <taxon>Pseudomonadati</taxon>
        <taxon>Pseudomonadota</taxon>
        <taxon>Betaproteobacteria</taxon>
        <taxon>Burkholderiales</taxon>
        <taxon>Burkholderiaceae</taxon>
        <taxon>Paraburkholderia</taxon>
    </lineage>
</organism>
<dbReference type="EMBL" id="AP024956">
    <property type="protein sequence ID" value="BCZ81774.1"/>
    <property type="molecule type" value="Genomic_DNA"/>
</dbReference>
<evidence type="ECO:0000256" key="2">
    <source>
        <dbReference type="ARBA" id="ARBA00022617"/>
    </source>
</evidence>
<dbReference type="PANTHER" id="PTHR30600">
    <property type="entry name" value="CYTOCHROME C PEROXIDASE-RELATED"/>
    <property type="match status" value="1"/>
</dbReference>
<dbReference type="SUPFAM" id="SSF46626">
    <property type="entry name" value="Cytochrome c"/>
    <property type="match status" value="2"/>
</dbReference>
<keyword evidence="5 6" id="KW-0408">Iron</keyword>
<dbReference type="InterPro" id="IPR036909">
    <property type="entry name" value="Cyt_c-like_dom_sf"/>
</dbReference>
<dbReference type="Gene3D" id="1.10.760.10">
    <property type="entry name" value="Cytochrome c-like domain"/>
    <property type="match status" value="2"/>
</dbReference>
<dbReference type="Pfam" id="PF03150">
    <property type="entry name" value="CCP_MauG"/>
    <property type="match status" value="1"/>
</dbReference>
<evidence type="ECO:0000256" key="6">
    <source>
        <dbReference type="PROSITE-ProRule" id="PRU00433"/>
    </source>
</evidence>
<gene>
    <name evidence="8" type="ORF">PTKU64_54490</name>
</gene>
<sequence>MPVAASAFSPFLFWDGRKDSQWAQALGPLEDGAEHGGNRVRYAQVVRTAYLHEYESLFGVMPDLHGLPTDASPLGTPDEQRAWSRMTADQRDAVNRIFANLGKAIAAYERTVTYGESRFDQYVGAVRNGDRAGEQVLSSQEVKGLHLFIGKGQCATCHNGPLLTDQAFHNTGIAPRDMAHLDHGRAPAAARVQADEFNCLGRYSDAAPQACQELSFMATDDPSMEGAFKTPSLRNVALRPPYMHAGQIATLDGVVAHYVRAPTAVAGQSELSQRGTSHSGRMPIQMTDEEMQDVVAFLRALSGPIVERASR</sequence>
<keyword evidence="9" id="KW-1185">Reference proteome</keyword>
<proteinExistence type="predicted"/>
<evidence type="ECO:0000256" key="3">
    <source>
        <dbReference type="ARBA" id="ARBA00022723"/>
    </source>
</evidence>
<evidence type="ECO:0000313" key="9">
    <source>
        <dbReference type="Proteomes" id="UP001319874"/>
    </source>
</evidence>
<accession>A0ABN6JLL6</accession>
<name>A0ABN6JLL6_9BURK</name>
<evidence type="ECO:0000256" key="4">
    <source>
        <dbReference type="ARBA" id="ARBA00023002"/>
    </source>
</evidence>
<reference evidence="8 9" key="1">
    <citation type="journal article" date="2022" name="Front. Microbiol.">
        <title>Identification and characterization of a novel class of self-sufficient cytochrome P450 hydroxylase involved in cyclohexanecarboxylate degradation in Paraburkholderia terrae strain KU-64.</title>
        <authorList>
            <person name="Yamamoto T."/>
            <person name="Hasegawa Y."/>
            <person name="Iwaki H."/>
        </authorList>
    </citation>
    <scope>NUCLEOTIDE SEQUENCE [LARGE SCALE GENOMIC DNA]</scope>
    <source>
        <strain evidence="8 9">KU-64</strain>
    </source>
</reference>
<evidence type="ECO:0000256" key="5">
    <source>
        <dbReference type="ARBA" id="ARBA00023004"/>
    </source>
</evidence>
<dbReference type="InterPro" id="IPR009056">
    <property type="entry name" value="Cyt_c-like_dom"/>
</dbReference>
<dbReference type="Proteomes" id="UP001319874">
    <property type="component" value="Chromosome 2"/>
</dbReference>
<feature type="domain" description="Cytochrome c" evidence="7">
    <location>
        <begin position="139"/>
        <end position="302"/>
    </location>
</feature>
<dbReference type="PROSITE" id="PS51007">
    <property type="entry name" value="CYTC"/>
    <property type="match status" value="1"/>
</dbReference>
<dbReference type="InterPro" id="IPR004852">
    <property type="entry name" value="Di-haem_cyt_c_peroxidsae"/>
</dbReference>
<keyword evidence="4" id="KW-0560">Oxidoreductase</keyword>
<keyword evidence="3 6" id="KW-0479">Metal-binding</keyword>
<protein>
    <recommendedName>
        <fullName evidence="7">Cytochrome c domain-containing protein</fullName>
    </recommendedName>
</protein>